<reference evidence="1" key="2">
    <citation type="journal article" date="2023" name="Int. J. Mol. Sci.">
        <title>De Novo Assembly and Annotation of 11 Diverse Shrub Willow (Salix) Genomes Reveals Novel Gene Organization in Sex-Linked Regions.</title>
        <authorList>
            <person name="Hyden B."/>
            <person name="Feng K."/>
            <person name="Yates T.B."/>
            <person name="Jawdy S."/>
            <person name="Cereghino C."/>
            <person name="Smart L.B."/>
            <person name="Muchero W."/>
        </authorList>
    </citation>
    <scope>NUCLEOTIDE SEQUENCE [LARGE SCALE GENOMIC DNA]</scope>
    <source>
        <tissue evidence="1">Shoot tip</tissue>
    </source>
</reference>
<organism evidence="1 2">
    <name type="scientific">Salix viminalis</name>
    <name type="common">Common osier</name>
    <name type="synonym">Basket willow</name>
    <dbReference type="NCBI Taxonomy" id="40686"/>
    <lineage>
        <taxon>Eukaryota</taxon>
        <taxon>Viridiplantae</taxon>
        <taxon>Streptophyta</taxon>
        <taxon>Embryophyta</taxon>
        <taxon>Tracheophyta</taxon>
        <taxon>Spermatophyta</taxon>
        <taxon>Magnoliopsida</taxon>
        <taxon>eudicotyledons</taxon>
        <taxon>Gunneridae</taxon>
        <taxon>Pentapetalae</taxon>
        <taxon>rosids</taxon>
        <taxon>fabids</taxon>
        <taxon>Malpighiales</taxon>
        <taxon>Salicaceae</taxon>
        <taxon>Saliceae</taxon>
        <taxon>Salix</taxon>
    </lineage>
</organism>
<dbReference type="PANTHER" id="PTHR34361">
    <property type="entry name" value="OS08G0157800 PROTEIN"/>
    <property type="match status" value="1"/>
</dbReference>
<reference evidence="1" key="1">
    <citation type="submission" date="2022-11" db="EMBL/GenBank/DDBJ databases">
        <authorList>
            <person name="Hyden B.L."/>
            <person name="Feng K."/>
            <person name="Yates T."/>
            <person name="Jawdy S."/>
            <person name="Smart L.B."/>
            <person name="Muchero W."/>
        </authorList>
    </citation>
    <scope>NUCLEOTIDE SEQUENCE</scope>
    <source>
        <tissue evidence="1">Shoot tip</tissue>
    </source>
</reference>
<evidence type="ECO:0000313" key="1">
    <source>
        <dbReference type="EMBL" id="KAJ6724190.1"/>
    </source>
</evidence>
<gene>
    <name evidence="1" type="ORF">OIU85_022148</name>
</gene>
<dbReference type="Proteomes" id="UP001151529">
    <property type="component" value="Chromosome 11"/>
</dbReference>
<evidence type="ECO:0000313" key="2">
    <source>
        <dbReference type="Proteomes" id="UP001151529"/>
    </source>
</evidence>
<sequence>MQYLMAQLVCLCSASEHVISSSSHRVGVSSALSETHGLVTKPLCTPPKLDIQIVVKTMNQMSELLMQNCTNDSDSLNEHEHDIMKRIVYNLNACIRKRVREHTLTSESIHPRNSYRAMKSADLNKQCWNMELQAKRAEATSSTDLRDRFLDSLRSLRRLWKGIKQLKEEENPRVMVYENLWLDAEAALCSMKYKACVLGMKTEMGQVKMAYFRKAESSGGIVTLTLQFHHRIISITWECQDSIHPTEKLTDIVHALPQKNGREASNLCTSA</sequence>
<proteinExistence type="predicted"/>
<comment type="caution">
    <text evidence="1">The sequence shown here is derived from an EMBL/GenBank/DDBJ whole genome shotgun (WGS) entry which is preliminary data.</text>
</comment>
<protein>
    <submittedName>
        <fullName evidence="1">Uncharacterized protein</fullName>
    </submittedName>
</protein>
<dbReference type="AlphaFoldDB" id="A0A9Q0U673"/>
<accession>A0A9Q0U673</accession>
<dbReference type="PANTHER" id="PTHR34361:SF6">
    <property type="entry name" value="POX DOMAIN-CONTAINING PROTEIN"/>
    <property type="match status" value="1"/>
</dbReference>
<name>A0A9Q0U673_SALVM</name>
<dbReference type="OrthoDB" id="1746036at2759"/>
<dbReference type="EMBL" id="JAPFFL010000005">
    <property type="protein sequence ID" value="KAJ6724190.1"/>
    <property type="molecule type" value="Genomic_DNA"/>
</dbReference>
<keyword evidence="2" id="KW-1185">Reference proteome</keyword>